<dbReference type="OrthoDB" id="5241795at2"/>
<evidence type="ECO:0000313" key="7">
    <source>
        <dbReference type="Proteomes" id="UP000248924"/>
    </source>
</evidence>
<dbReference type="PANTHER" id="PTHR42988">
    <property type="entry name" value="PHOSPHOHYDROLASE"/>
    <property type="match status" value="1"/>
</dbReference>
<dbReference type="SUPFAM" id="SSF56300">
    <property type="entry name" value="Metallo-dependent phosphatases"/>
    <property type="match status" value="1"/>
</dbReference>
<dbReference type="CDD" id="cd07402">
    <property type="entry name" value="MPP_GpdQ"/>
    <property type="match status" value="1"/>
</dbReference>
<dbReference type="Pfam" id="PF00149">
    <property type="entry name" value="Metallophos"/>
    <property type="match status" value="1"/>
</dbReference>
<dbReference type="InterPro" id="IPR004843">
    <property type="entry name" value="Calcineurin-like_PHP"/>
</dbReference>
<evidence type="ECO:0000256" key="1">
    <source>
        <dbReference type="ARBA" id="ARBA00022723"/>
    </source>
</evidence>
<dbReference type="AlphaFoldDB" id="A0A2W2EHQ5"/>
<dbReference type="InterPro" id="IPR042283">
    <property type="entry name" value="GpdQ_catalytic"/>
</dbReference>
<dbReference type="PANTHER" id="PTHR42988:SF2">
    <property type="entry name" value="CYCLIC NUCLEOTIDE PHOSPHODIESTERASE CBUA0032-RELATED"/>
    <property type="match status" value="1"/>
</dbReference>
<dbReference type="GO" id="GO:0004112">
    <property type="term" value="F:cyclic-nucleotide phosphodiesterase activity"/>
    <property type="evidence" value="ECO:0007669"/>
    <property type="project" value="InterPro"/>
</dbReference>
<protein>
    <submittedName>
        <fullName evidence="6">Phosphodiesterase</fullName>
    </submittedName>
</protein>
<keyword evidence="1" id="KW-0479">Metal-binding</keyword>
<evidence type="ECO:0000259" key="5">
    <source>
        <dbReference type="Pfam" id="PF00149"/>
    </source>
</evidence>
<accession>A0A2W2EHQ5</accession>
<evidence type="ECO:0000256" key="2">
    <source>
        <dbReference type="ARBA" id="ARBA00022801"/>
    </source>
</evidence>
<evidence type="ECO:0000256" key="3">
    <source>
        <dbReference type="ARBA" id="ARBA00023004"/>
    </source>
</evidence>
<dbReference type="Gene3D" id="3.30.750.180">
    <property type="entry name" value="GpdQ, beta-strand dimerisation domain"/>
    <property type="match status" value="1"/>
</dbReference>
<dbReference type="InterPro" id="IPR050884">
    <property type="entry name" value="CNP_phosphodiesterase-III"/>
</dbReference>
<gene>
    <name evidence="6" type="ORF">C1I95_02565</name>
</gene>
<dbReference type="InterPro" id="IPR026575">
    <property type="entry name" value="GpdQ/CpdA-like"/>
</dbReference>
<evidence type="ECO:0000256" key="4">
    <source>
        <dbReference type="ARBA" id="ARBA00025742"/>
    </source>
</evidence>
<feature type="domain" description="Calcineurin-like phosphoesterase" evidence="5">
    <location>
        <begin position="1"/>
        <end position="192"/>
    </location>
</feature>
<comment type="similarity">
    <text evidence="4">Belongs to the cyclic nucleotide phosphodiesterase class-III family.</text>
</comment>
<dbReference type="GO" id="GO:0046872">
    <property type="term" value="F:metal ion binding"/>
    <property type="evidence" value="ECO:0007669"/>
    <property type="project" value="UniProtKB-KW"/>
</dbReference>
<sequence>MLIAHVSDPHIRTGPLAGEPAANLHHVLAWIIARQPRPDCVVITGDLCEYGHAGAYPDLRTLTEGFPIPIHLTTGNHDDPEALLATFGGSPFLGGTAATRYRVDYPAASIIVLDSRRSDSPAGLLGDEQLGWLDGMLARRSDVPAFVCLHHPPVPVGIPFLDGMRLDDGAALAEVISRHRHVARVLAGHVHRVIFVPFAGTTVTIAPSTYRQSALRLHDAQPPGYLAEPTGYLLHQLLDGSCITHSMPASHAAGVLGGF</sequence>
<organism evidence="6 7">
    <name type="scientific">Micromonospora craterilacus</name>
    <dbReference type="NCBI Taxonomy" id="1655439"/>
    <lineage>
        <taxon>Bacteria</taxon>
        <taxon>Bacillati</taxon>
        <taxon>Actinomycetota</taxon>
        <taxon>Actinomycetes</taxon>
        <taxon>Micromonosporales</taxon>
        <taxon>Micromonosporaceae</taxon>
        <taxon>Micromonospora</taxon>
    </lineage>
</organism>
<dbReference type="Gene3D" id="3.60.21.40">
    <property type="entry name" value="GpdQ, catalytic alpha/beta sandwich domain"/>
    <property type="match status" value="1"/>
</dbReference>
<dbReference type="Proteomes" id="UP000248924">
    <property type="component" value="Unassembled WGS sequence"/>
</dbReference>
<keyword evidence="3" id="KW-0408">Iron</keyword>
<keyword evidence="2" id="KW-0378">Hydrolase</keyword>
<dbReference type="InterPro" id="IPR042281">
    <property type="entry name" value="GpdQ_beta-strand"/>
</dbReference>
<proteinExistence type="inferred from homology"/>
<name>A0A2W2EHQ5_9ACTN</name>
<keyword evidence="7" id="KW-1185">Reference proteome</keyword>
<reference evidence="6 7" key="1">
    <citation type="submission" date="2018-01" db="EMBL/GenBank/DDBJ databases">
        <title>Draft genome sequence of Jishengella sp. NA12.</title>
        <authorList>
            <person name="Sahin N."/>
            <person name="Ay H."/>
            <person name="Saygin H."/>
        </authorList>
    </citation>
    <scope>NUCLEOTIDE SEQUENCE [LARGE SCALE GENOMIC DNA]</scope>
    <source>
        <strain evidence="6 7">NA12</strain>
    </source>
</reference>
<evidence type="ECO:0000313" key="6">
    <source>
        <dbReference type="EMBL" id="PZG23826.1"/>
    </source>
</evidence>
<dbReference type="EMBL" id="POTY01000007">
    <property type="protein sequence ID" value="PZG23826.1"/>
    <property type="molecule type" value="Genomic_DNA"/>
</dbReference>
<comment type="caution">
    <text evidence="6">The sequence shown here is derived from an EMBL/GenBank/DDBJ whole genome shotgun (WGS) entry which is preliminary data.</text>
</comment>
<dbReference type="InterPro" id="IPR029052">
    <property type="entry name" value="Metallo-depent_PP-like"/>
</dbReference>
<dbReference type="RefSeq" id="WP_111212162.1">
    <property type="nucleotide sequence ID" value="NZ_POTY01000007.1"/>
</dbReference>